<organism evidence="8 9">
    <name type="scientific">Vitis vinifera</name>
    <name type="common">Grape</name>
    <dbReference type="NCBI Taxonomy" id="29760"/>
    <lineage>
        <taxon>Eukaryota</taxon>
        <taxon>Viridiplantae</taxon>
        <taxon>Streptophyta</taxon>
        <taxon>Embryophyta</taxon>
        <taxon>Tracheophyta</taxon>
        <taxon>Spermatophyta</taxon>
        <taxon>Magnoliopsida</taxon>
        <taxon>eudicotyledons</taxon>
        <taxon>Gunneridae</taxon>
        <taxon>Pentapetalae</taxon>
        <taxon>rosids</taxon>
        <taxon>Vitales</taxon>
        <taxon>Vitaceae</taxon>
        <taxon>Viteae</taxon>
        <taxon>Vitis</taxon>
    </lineage>
</organism>
<dbReference type="Pfam" id="PF01171">
    <property type="entry name" value="ATP_bind_3"/>
    <property type="match status" value="1"/>
</dbReference>
<reference evidence="9" key="1">
    <citation type="journal article" date="2007" name="Nature">
        <title>The grapevine genome sequence suggests ancestral hexaploidization in major angiosperm phyla.</title>
        <authorList>
            <consortium name="The French-Italian Public Consortium for Grapevine Genome Characterization."/>
            <person name="Jaillon O."/>
            <person name="Aury J.-M."/>
            <person name="Noel B."/>
            <person name="Policriti A."/>
            <person name="Clepet C."/>
            <person name="Casagrande A."/>
            <person name="Choisne N."/>
            <person name="Aubourg S."/>
            <person name="Vitulo N."/>
            <person name="Jubin C."/>
            <person name="Vezzi A."/>
            <person name="Legeai F."/>
            <person name="Hugueney P."/>
            <person name="Dasilva C."/>
            <person name="Horner D."/>
            <person name="Mica E."/>
            <person name="Jublot D."/>
            <person name="Poulain J."/>
            <person name="Bruyere C."/>
            <person name="Billault A."/>
            <person name="Segurens B."/>
            <person name="Gouyvenoux M."/>
            <person name="Ugarte E."/>
            <person name="Cattonaro F."/>
            <person name="Anthouard V."/>
            <person name="Vico V."/>
            <person name="Del Fabbro C."/>
            <person name="Alaux M."/>
            <person name="Di Gaspero G."/>
            <person name="Dumas V."/>
            <person name="Felice N."/>
            <person name="Paillard S."/>
            <person name="Juman I."/>
            <person name="Moroldo M."/>
            <person name="Scalabrin S."/>
            <person name="Canaguier A."/>
            <person name="Le Clainche I."/>
            <person name="Malacrida G."/>
            <person name="Durand E."/>
            <person name="Pesole G."/>
            <person name="Laucou V."/>
            <person name="Chatelet P."/>
            <person name="Merdinoglu D."/>
            <person name="Delledonne M."/>
            <person name="Pezzotti M."/>
            <person name="Lecharny A."/>
            <person name="Scarpelli C."/>
            <person name="Artiguenave F."/>
            <person name="Pe M.E."/>
            <person name="Valle G."/>
            <person name="Morgante M."/>
            <person name="Caboche M."/>
            <person name="Adam-Blondon A.-F."/>
            <person name="Weissenbach J."/>
            <person name="Quetier F."/>
            <person name="Wincker P."/>
        </authorList>
    </citation>
    <scope>NUCLEOTIDE SEQUENCE [LARGE SCALE GENOMIC DNA]</scope>
    <source>
        <strain evidence="9">cv. Pinot noir / PN40024</strain>
    </source>
</reference>
<evidence type="ECO:0000313" key="9">
    <source>
        <dbReference type="Proteomes" id="UP000009183"/>
    </source>
</evidence>
<dbReference type="AlphaFoldDB" id="D7TBN1"/>
<dbReference type="GO" id="GO:0008033">
    <property type="term" value="P:tRNA processing"/>
    <property type="evidence" value="ECO:0007669"/>
    <property type="project" value="UniProtKB-KW"/>
</dbReference>
<dbReference type="OrthoDB" id="198857at2759"/>
<dbReference type="NCBIfam" id="TIGR02432">
    <property type="entry name" value="lysidine_TilS_N"/>
    <property type="match status" value="1"/>
</dbReference>
<keyword evidence="3" id="KW-0819">tRNA processing</keyword>
<evidence type="ECO:0000256" key="4">
    <source>
        <dbReference type="ARBA" id="ARBA00022741"/>
    </source>
</evidence>
<comment type="catalytic activity">
    <reaction evidence="6">
        <text>cytidine(34) in tRNA(Ile2) + L-lysine + ATP = lysidine(34) in tRNA(Ile2) + AMP + diphosphate + H(+)</text>
        <dbReference type="Rhea" id="RHEA:43744"/>
        <dbReference type="Rhea" id="RHEA-COMP:10625"/>
        <dbReference type="Rhea" id="RHEA-COMP:10670"/>
        <dbReference type="ChEBI" id="CHEBI:15378"/>
        <dbReference type="ChEBI" id="CHEBI:30616"/>
        <dbReference type="ChEBI" id="CHEBI:32551"/>
        <dbReference type="ChEBI" id="CHEBI:33019"/>
        <dbReference type="ChEBI" id="CHEBI:82748"/>
        <dbReference type="ChEBI" id="CHEBI:83665"/>
        <dbReference type="ChEBI" id="CHEBI:456215"/>
        <dbReference type="EC" id="6.3.4.19"/>
    </reaction>
</comment>
<dbReference type="STRING" id="29760.D7TBN1"/>
<sequence length="707" mass="79028">MASGFVVSSQARVTSNFAVASISRVLSTKCRNSLISSQLCSSRAPSNRFFCECSHLQDPVDFIKYKEVFSRRMAMAGLKPHHRIALGVSGGPDSMALCILTADWKTNGLNTAGESRGFIDGLLAIIVDHGLRAESKDEANIVRHRVSDMGIRCEIAQCDWLDGKPKQGHLQEAAREMRYQIFQNVCIQHQIGVLLVAHHADDQVELFILRLSRDSGVLGLAGMAFASQLFSTYTNYFDEASDNYSILLVRPLLEFSKEDLYKICEGGNQEWVEDPTNQNPSFARNRIRLSLRNLPSCTFKYELQAVISACRKTRAYVDQICSNLINEVVSVMAQGYAVIDLEILHPSKIEDICLSKFIALVLQFISQRHRPVRGSTSKLLLDYIRTFPCKTSLTAAGCYLCAAPRSKGTKLLVCCSVNSPLPSKMELFYRHCYETHKHYIPSEVEQIIVDGKANSDNLVPDASDVQFLDVASSESILVEAKRRNILSESTYSNILSLQEDETKHFKSKTKTISDHDLKMHGVHTVSTSLSLPLQPGQICYFMNRFLVSWNLSNKISGDKSPVEEASCNRDLAGKSLHHFCRHCMVGHDMVAEVRHMVDADWLYLAKLSKHQNLENHEKERVILASAMEQISEKTILCSDFARLSAERALHSLKSIPVAARRSLPVLINSHGLLLSIPSICFRHCPYLMVSAVFKPRVPLGGGHSSFL</sequence>
<dbReference type="eggNOG" id="ENOG502QQNE">
    <property type="taxonomic scope" value="Eukaryota"/>
</dbReference>
<dbReference type="GO" id="GO:0032267">
    <property type="term" value="F:tRNA(Ile)-lysidine synthase activity"/>
    <property type="evidence" value="ECO:0007669"/>
    <property type="project" value="UniProtKB-EC"/>
</dbReference>
<accession>D7TBN1</accession>
<dbReference type="FunCoup" id="D7TBN1">
    <property type="interactions" value="385"/>
</dbReference>
<dbReference type="HAMAP" id="MF_01161">
    <property type="entry name" value="tRNA_Ile_lys_synt"/>
    <property type="match status" value="1"/>
</dbReference>
<dbReference type="PANTHER" id="PTHR43033">
    <property type="entry name" value="TRNA(ILE)-LYSIDINE SYNTHASE-RELATED"/>
    <property type="match status" value="1"/>
</dbReference>
<dbReference type="SUPFAM" id="SSF52402">
    <property type="entry name" value="Adenine nucleotide alpha hydrolases-like"/>
    <property type="match status" value="1"/>
</dbReference>
<keyword evidence="5" id="KW-0067">ATP-binding</keyword>
<dbReference type="InterPro" id="IPR012094">
    <property type="entry name" value="tRNA_Ile_lys_synt"/>
</dbReference>
<dbReference type="GO" id="GO:0005524">
    <property type="term" value="F:ATP binding"/>
    <property type="evidence" value="ECO:0007669"/>
    <property type="project" value="UniProtKB-KW"/>
</dbReference>
<dbReference type="PaxDb" id="29760-VIT_11s0016g03860.t01"/>
<dbReference type="InterPro" id="IPR012795">
    <property type="entry name" value="tRNA_Ile_lys_synt_N"/>
</dbReference>
<gene>
    <name evidence="8" type="ordered locus">VIT_11s0016g03860</name>
</gene>
<feature type="domain" description="tRNA(Ile)-lysidine/2-thiocytidine synthase N-terminal" evidence="7">
    <location>
        <begin position="84"/>
        <end position="288"/>
    </location>
</feature>
<dbReference type="InterPro" id="IPR014729">
    <property type="entry name" value="Rossmann-like_a/b/a_fold"/>
</dbReference>
<dbReference type="EC" id="6.3.4.19" evidence="1"/>
<dbReference type="EMBL" id="FN595756">
    <property type="protein sequence ID" value="CBI28066.3"/>
    <property type="molecule type" value="Genomic_DNA"/>
</dbReference>
<evidence type="ECO:0000259" key="7">
    <source>
        <dbReference type="Pfam" id="PF01171"/>
    </source>
</evidence>
<evidence type="ECO:0000256" key="2">
    <source>
        <dbReference type="ARBA" id="ARBA00022598"/>
    </source>
</evidence>
<evidence type="ECO:0000256" key="5">
    <source>
        <dbReference type="ARBA" id="ARBA00022840"/>
    </source>
</evidence>
<keyword evidence="4" id="KW-0547">Nucleotide-binding</keyword>
<dbReference type="Proteomes" id="UP000009183">
    <property type="component" value="Chromosome 11"/>
</dbReference>
<evidence type="ECO:0000256" key="1">
    <source>
        <dbReference type="ARBA" id="ARBA00013267"/>
    </source>
</evidence>
<dbReference type="InterPro" id="IPR011063">
    <property type="entry name" value="TilS/TtcA_N"/>
</dbReference>
<evidence type="ECO:0000313" key="8">
    <source>
        <dbReference type="EMBL" id="CBI28066.3"/>
    </source>
</evidence>
<evidence type="ECO:0000256" key="6">
    <source>
        <dbReference type="ARBA" id="ARBA00048539"/>
    </source>
</evidence>
<name>D7TBN1_VITVI</name>
<dbReference type="InParanoid" id="D7TBN1"/>
<dbReference type="PANTHER" id="PTHR43033:SF5">
    <property type="entry name" value="TRNA(ILE)-LYSIDINE SYNTHETASE"/>
    <property type="match status" value="1"/>
</dbReference>
<dbReference type="Gene3D" id="3.40.50.620">
    <property type="entry name" value="HUPs"/>
    <property type="match status" value="1"/>
</dbReference>
<proteinExistence type="inferred from homology"/>
<keyword evidence="9" id="KW-1185">Reference proteome</keyword>
<protein>
    <recommendedName>
        <fullName evidence="1">tRNA(Ile)-lysidine synthetase</fullName>
        <ecNumber evidence="1">6.3.4.19</ecNumber>
    </recommendedName>
</protein>
<evidence type="ECO:0000256" key="3">
    <source>
        <dbReference type="ARBA" id="ARBA00022694"/>
    </source>
</evidence>
<keyword evidence="2" id="KW-0436">Ligase</keyword>
<dbReference type="HOGENOM" id="CLU_026882_0_0_1"/>
<dbReference type="CDD" id="cd01992">
    <property type="entry name" value="TilS_N"/>
    <property type="match status" value="1"/>
</dbReference>
<dbReference type="OMA" id="VVNGMCL"/>